<dbReference type="STRING" id="1156394.T0RZE9"/>
<reference evidence="7 8" key="1">
    <citation type="submission" date="2012-04" db="EMBL/GenBank/DDBJ databases">
        <title>The Genome Sequence of Saprolegnia declina VS20.</title>
        <authorList>
            <consortium name="The Broad Institute Genome Sequencing Platform"/>
            <person name="Russ C."/>
            <person name="Nusbaum C."/>
            <person name="Tyler B."/>
            <person name="van West P."/>
            <person name="Dieguez-Uribeondo J."/>
            <person name="de Bruijn I."/>
            <person name="Tripathy S."/>
            <person name="Jiang R."/>
            <person name="Young S.K."/>
            <person name="Zeng Q."/>
            <person name="Gargeya S."/>
            <person name="Fitzgerald M."/>
            <person name="Haas B."/>
            <person name="Abouelleil A."/>
            <person name="Alvarado L."/>
            <person name="Arachchi H.M."/>
            <person name="Berlin A."/>
            <person name="Chapman S.B."/>
            <person name="Goldberg J."/>
            <person name="Griggs A."/>
            <person name="Gujja S."/>
            <person name="Hansen M."/>
            <person name="Howarth C."/>
            <person name="Imamovic A."/>
            <person name="Larimer J."/>
            <person name="McCowen C."/>
            <person name="Montmayeur A."/>
            <person name="Murphy C."/>
            <person name="Neiman D."/>
            <person name="Pearson M."/>
            <person name="Priest M."/>
            <person name="Roberts A."/>
            <person name="Saif S."/>
            <person name="Shea T."/>
            <person name="Sisk P."/>
            <person name="Sykes S."/>
            <person name="Wortman J."/>
            <person name="Nusbaum C."/>
            <person name="Birren B."/>
        </authorList>
    </citation>
    <scope>NUCLEOTIDE SEQUENCE [LARGE SCALE GENOMIC DNA]</scope>
    <source>
        <strain evidence="7 8">VS20</strain>
    </source>
</reference>
<evidence type="ECO:0000256" key="3">
    <source>
        <dbReference type="ARBA" id="ARBA00022833"/>
    </source>
</evidence>
<sequence length="408" mass="44728">MHDAIRLAEASDWDGLRRLVAKAPASAHACDGYGMLPIHWASTEASVPLELLETLLTAFPDGASTVNSAGLLPLHIAIRAHASPAWLQALLSSHPESIWVETPTGATPMALAEHVGADEACLHVLRLAQIRLHQEDARSTVSSSRGSNILRTPPKAKTLLRHLSFDYNTSLRSSTAHTVRRVTSVPIMGSKNDNNIEILDDASVSSDEDDDDHSFRGNNCAVLPMLDEEPPEWHLHTACSVCHAAFSMFKHRHHCRNCGKSICRNHSADKKVPTKGFQSPQRVCIACYGSLTSRKHSFTMLESPAVTPKRTLLRVLTELASPKPSPVTSPVVAVKSTDAEIVSLKATVQQLTKQVDNLHIANMALQQQLLEQEELKAETMLLITQVMTRVSVLELQRAKQANDDDFDL</sequence>
<dbReference type="CDD" id="cd15760">
    <property type="entry name" value="FYVE_scVPS27p_like"/>
    <property type="match status" value="1"/>
</dbReference>
<evidence type="ECO:0000256" key="2">
    <source>
        <dbReference type="ARBA" id="ARBA00022771"/>
    </source>
</evidence>
<accession>T0RZE9</accession>
<dbReference type="FunFam" id="3.30.40.10:FF:000345">
    <property type="entry name" value="Vacuolar protein sorting-associated protein 27"/>
    <property type="match status" value="1"/>
</dbReference>
<dbReference type="SMART" id="SM00064">
    <property type="entry name" value="FYVE"/>
    <property type="match status" value="1"/>
</dbReference>
<feature type="domain" description="FYVE-type" evidence="6">
    <location>
        <begin position="239"/>
        <end position="292"/>
    </location>
</feature>
<dbReference type="InterPro" id="IPR000306">
    <property type="entry name" value="Znf_FYVE"/>
</dbReference>
<dbReference type="OrthoDB" id="70570at2759"/>
<keyword evidence="1" id="KW-0479">Metal-binding</keyword>
<dbReference type="SUPFAM" id="SSF48403">
    <property type="entry name" value="Ankyrin repeat"/>
    <property type="match status" value="1"/>
</dbReference>
<dbReference type="InterPro" id="IPR013083">
    <property type="entry name" value="Znf_RING/FYVE/PHD"/>
</dbReference>
<evidence type="ECO:0000313" key="7">
    <source>
        <dbReference type="EMBL" id="EQC35772.1"/>
    </source>
</evidence>
<gene>
    <name evidence="7" type="ORF">SDRG_06531</name>
</gene>
<dbReference type="AlphaFoldDB" id="T0RZE9"/>
<dbReference type="eggNOG" id="KOG1818">
    <property type="taxonomic scope" value="Eukaryota"/>
</dbReference>
<dbReference type="Pfam" id="PF01363">
    <property type="entry name" value="FYVE"/>
    <property type="match status" value="1"/>
</dbReference>
<dbReference type="InParanoid" id="T0RZE9"/>
<dbReference type="PANTHER" id="PTHR47794">
    <property type="entry name" value="VACUOLAR PROTEIN SORTING-ASSOCIATED PROTEIN 27"/>
    <property type="match status" value="1"/>
</dbReference>
<organism evidence="7 8">
    <name type="scientific">Saprolegnia diclina (strain VS20)</name>
    <dbReference type="NCBI Taxonomy" id="1156394"/>
    <lineage>
        <taxon>Eukaryota</taxon>
        <taxon>Sar</taxon>
        <taxon>Stramenopiles</taxon>
        <taxon>Oomycota</taxon>
        <taxon>Saprolegniomycetes</taxon>
        <taxon>Saprolegniales</taxon>
        <taxon>Saprolegniaceae</taxon>
        <taxon>Saprolegnia</taxon>
    </lineage>
</organism>
<dbReference type="GO" id="GO:0043130">
    <property type="term" value="F:ubiquitin binding"/>
    <property type="evidence" value="ECO:0007669"/>
    <property type="project" value="TreeGrafter"/>
</dbReference>
<dbReference type="RefSeq" id="XP_008610534.1">
    <property type="nucleotide sequence ID" value="XM_008612312.1"/>
</dbReference>
<dbReference type="Proteomes" id="UP000030762">
    <property type="component" value="Unassembled WGS sequence"/>
</dbReference>
<feature type="coiled-coil region" evidence="5">
    <location>
        <begin position="334"/>
        <end position="368"/>
    </location>
</feature>
<dbReference type="InterPro" id="IPR011011">
    <property type="entry name" value="Znf_FYVE_PHD"/>
</dbReference>
<protein>
    <recommendedName>
        <fullName evidence="6">FYVE-type domain-containing protein</fullName>
    </recommendedName>
</protein>
<dbReference type="GO" id="GO:0032266">
    <property type="term" value="F:phosphatidylinositol-3-phosphate binding"/>
    <property type="evidence" value="ECO:0007669"/>
    <property type="project" value="TreeGrafter"/>
</dbReference>
<evidence type="ECO:0000256" key="1">
    <source>
        <dbReference type="ARBA" id="ARBA00022723"/>
    </source>
</evidence>
<dbReference type="GO" id="GO:0008270">
    <property type="term" value="F:zinc ion binding"/>
    <property type="evidence" value="ECO:0007669"/>
    <property type="project" value="UniProtKB-KW"/>
</dbReference>
<dbReference type="GO" id="GO:0033565">
    <property type="term" value="C:ESCRT-0 complex"/>
    <property type="evidence" value="ECO:0007669"/>
    <property type="project" value="TreeGrafter"/>
</dbReference>
<dbReference type="SUPFAM" id="SSF57903">
    <property type="entry name" value="FYVE/PHD zinc finger"/>
    <property type="match status" value="1"/>
</dbReference>
<dbReference type="InterPro" id="IPR017455">
    <property type="entry name" value="Znf_FYVE-rel"/>
</dbReference>
<evidence type="ECO:0000313" key="8">
    <source>
        <dbReference type="Proteomes" id="UP000030762"/>
    </source>
</evidence>
<dbReference type="Gene3D" id="1.25.40.20">
    <property type="entry name" value="Ankyrin repeat-containing domain"/>
    <property type="match status" value="1"/>
</dbReference>
<dbReference type="PROSITE" id="PS50178">
    <property type="entry name" value="ZF_FYVE"/>
    <property type="match status" value="1"/>
</dbReference>
<dbReference type="VEuPathDB" id="FungiDB:SDRG_06531"/>
<keyword evidence="8" id="KW-1185">Reference proteome</keyword>
<keyword evidence="5" id="KW-0175">Coiled coil</keyword>
<dbReference type="OMA" id="NLHIANM"/>
<keyword evidence="2 4" id="KW-0863">Zinc-finger</keyword>
<dbReference type="Gene3D" id="3.30.40.10">
    <property type="entry name" value="Zinc/RING finger domain, C3HC4 (zinc finger)"/>
    <property type="match status" value="1"/>
</dbReference>
<dbReference type="GO" id="GO:0043328">
    <property type="term" value="P:protein transport to vacuole involved in ubiquitin-dependent protein catabolic process via the multivesicular body sorting pathway"/>
    <property type="evidence" value="ECO:0007669"/>
    <property type="project" value="TreeGrafter"/>
</dbReference>
<dbReference type="GO" id="GO:0006623">
    <property type="term" value="P:protein targeting to vacuole"/>
    <property type="evidence" value="ECO:0007669"/>
    <property type="project" value="TreeGrafter"/>
</dbReference>
<keyword evidence="3" id="KW-0862">Zinc</keyword>
<dbReference type="InterPro" id="IPR036770">
    <property type="entry name" value="Ankyrin_rpt-contain_sf"/>
</dbReference>
<name>T0RZE9_SAPDV</name>
<dbReference type="GeneID" id="19947258"/>
<evidence type="ECO:0000256" key="4">
    <source>
        <dbReference type="PROSITE-ProRule" id="PRU00091"/>
    </source>
</evidence>
<dbReference type="EMBL" id="JH767149">
    <property type="protein sequence ID" value="EQC35772.1"/>
    <property type="molecule type" value="Genomic_DNA"/>
</dbReference>
<evidence type="ECO:0000256" key="5">
    <source>
        <dbReference type="SAM" id="Coils"/>
    </source>
</evidence>
<evidence type="ECO:0000259" key="6">
    <source>
        <dbReference type="PROSITE" id="PS50178"/>
    </source>
</evidence>
<dbReference type="PANTHER" id="PTHR47794:SF1">
    <property type="entry name" value="VACUOLAR PROTEIN SORTING-ASSOCIATED PROTEIN 27"/>
    <property type="match status" value="1"/>
</dbReference>
<proteinExistence type="predicted"/>